<keyword evidence="6" id="KW-0472">Membrane</keyword>
<feature type="region of interest" description="Disordered" evidence="7">
    <location>
        <begin position="609"/>
        <end position="661"/>
    </location>
</feature>
<evidence type="ECO:0000313" key="10">
    <source>
        <dbReference type="Proteomes" id="UP000078240"/>
    </source>
</evidence>
<sequence length="1230" mass="135482">MIPHPRKPPRRRDHRVILQFDYDCFYAQVFENKNPALRSRPLGVKQKNILATCNYNARNLGVGKLMLISEAKRICPGLVLVDGEDLTPFRDTSKTLFNFLRSHSWTGKVERLGFDEVFMGRRRNYPDHDRVKLTSPDVTDLVDYNILCLNRNSLSESFFHLSEQDPEQGFPCDLNAIAGCVAGSDTAHASLDDHTYLRLLLGSHLAHYLRSKLETDFGYTSTCGISTNKLLSKLVGSCNKPRNQTTLLAWKDDDVVEFMDAHKTRKVPGLGFKTAMLLESHVLGEDIDADSHSFNSLVTVGQVRQHPSMSPAFLETLLKGPGSERGVGARVWGLLHGVDETEVKEASDIPSQISIEDTYKGLETIPHITEELHKLSCSLIRRLRVDLLTADPNAEIPGSRKWIARPKTLRLSIRSWPTRQGPHATQAMNFSRVSRSGPLPPFVFDLETDIDCLAQRLVAEALLPLLRRLQVEQGHNQKWNLQLLNICAANMVAGAADDKLGAGRDIGVMFKHQDEVLRPWKVTQPTDEPSGGAVEDSTKQVPFGDDDDEGDVAWDVMGRGGRGGGHAPFRRPVDLTGVISVAERNDLVTLVSAITEKMHNDISSIFDAPSVSSVRDNGEHDPTWPSLAASRRHEGNETDSQGAVAQSSAVSSSDGSKTYNKVHPIVEKEERDAMTPQLGELRKEALLFFRKWQNVVIQRVREIAVIEPTAPMPAGGARGRGGRGSRGGGRARGARGGAGPGRGGLTLAFGPPRVPVNQMDRELCGMFPPIPNTLWLLHVEKRKLLLHVVLLLVLSLQDYNANARVFLLNLTSALNLTLAIYHGEELRISRALAKLALEYAPRDEAGQKAEEQKGPKRWKVGFSSPNPTSTIASALNAAGIGTINDGMVLSVATVAGLLGPLGDYGHLLGNIFGINAVRPTSKLLEACCKDVFDFAFLRVRDPTHSEYRDMKETPADDRRLRLVLAMSGCFSDVEDVVRPWRFLGDQTESYAVRWDVASITTLGSAVETVIRSTAWANATKEIRSRSLFASLLDNSWPDALLKVSKIIDNPWNWGMVRAEKVGALLADALVRHKFQGERAVSLIGFSLAARAIYTCLMVLAERRQFGLIDSVVLIGTPAPSESRVWLTLKSVVSGRLVNVYSEHDYMLGFLYRTSNVHFGVAGLQEIKGANGVENHCVKYLPRGHLGYQVLTGQILKDIGWDSLDADALKADMAQRRGSGRGRGRGRGGRA</sequence>
<evidence type="ECO:0000313" key="9">
    <source>
        <dbReference type="EMBL" id="OAQ80074.1"/>
    </source>
</evidence>
<dbReference type="InterPro" id="IPR036775">
    <property type="entry name" value="DNA_pol_Y-fam_lit_finger_sf"/>
</dbReference>
<protein>
    <recommendedName>
        <fullName evidence="8">UmuC domain-containing protein</fullName>
    </recommendedName>
</protein>
<dbReference type="Gene3D" id="3.30.1490.100">
    <property type="entry name" value="DNA polymerase, Y-family, little finger domain"/>
    <property type="match status" value="1"/>
</dbReference>
<evidence type="ECO:0000256" key="3">
    <source>
        <dbReference type="ARBA" id="ARBA00022692"/>
    </source>
</evidence>
<dbReference type="GO" id="GO:0005739">
    <property type="term" value="C:mitochondrion"/>
    <property type="evidence" value="ECO:0007669"/>
    <property type="project" value="UniProtKB-SubCell"/>
</dbReference>
<dbReference type="EMBL" id="LSBH01000004">
    <property type="protein sequence ID" value="OAQ80074.1"/>
    <property type="molecule type" value="Genomic_DNA"/>
</dbReference>
<keyword evidence="4" id="KW-1133">Transmembrane helix</keyword>
<proteinExistence type="predicted"/>
<name>A0A179GQB5_PURLI</name>
<organism evidence="9 10">
    <name type="scientific">Purpureocillium lilacinum</name>
    <name type="common">Paecilomyces lilacinus</name>
    <dbReference type="NCBI Taxonomy" id="33203"/>
    <lineage>
        <taxon>Eukaryota</taxon>
        <taxon>Fungi</taxon>
        <taxon>Dikarya</taxon>
        <taxon>Ascomycota</taxon>
        <taxon>Pezizomycotina</taxon>
        <taxon>Sordariomycetes</taxon>
        <taxon>Hypocreomycetidae</taxon>
        <taxon>Hypocreales</taxon>
        <taxon>Ophiocordycipitaceae</taxon>
        <taxon>Purpureocillium</taxon>
    </lineage>
</organism>
<dbReference type="InterPro" id="IPR007941">
    <property type="entry name" value="DUF726"/>
</dbReference>
<dbReference type="PANTHER" id="PTHR46404">
    <property type="entry name" value="DNA POLYMERASE IOTA"/>
    <property type="match status" value="1"/>
</dbReference>
<gene>
    <name evidence="9" type="ORF">VFPBJ_05659</name>
</gene>
<evidence type="ECO:0000256" key="6">
    <source>
        <dbReference type="ARBA" id="ARBA00023136"/>
    </source>
</evidence>
<comment type="subcellular location">
    <subcellularLocation>
        <location evidence="1">Membrane</location>
        <topology evidence="1">Multi-pass membrane protein</topology>
    </subcellularLocation>
    <subcellularLocation>
        <location evidence="2">Mitochondrion</location>
    </subcellularLocation>
</comment>
<evidence type="ECO:0000256" key="5">
    <source>
        <dbReference type="ARBA" id="ARBA00023128"/>
    </source>
</evidence>
<feature type="region of interest" description="Disordered" evidence="7">
    <location>
        <begin position="522"/>
        <end position="549"/>
    </location>
</feature>
<evidence type="ECO:0000256" key="1">
    <source>
        <dbReference type="ARBA" id="ARBA00004141"/>
    </source>
</evidence>
<feature type="compositionally biased region" description="Low complexity" evidence="7">
    <location>
        <begin position="639"/>
        <end position="656"/>
    </location>
</feature>
<feature type="compositionally biased region" description="Gly residues" evidence="7">
    <location>
        <begin position="716"/>
        <end position="744"/>
    </location>
</feature>
<dbReference type="InterPro" id="IPR043502">
    <property type="entry name" value="DNA/RNA_pol_sf"/>
</dbReference>
<evidence type="ECO:0000256" key="7">
    <source>
        <dbReference type="SAM" id="MobiDB-lite"/>
    </source>
</evidence>
<comment type="caution">
    <text evidence="9">The sequence shown here is derived from an EMBL/GenBank/DDBJ whole genome shotgun (WGS) entry which is preliminary data.</text>
</comment>
<dbReference type="AlphaFoldDB" id="A0A179GQB5"/>
<feature type="region of interest" description="Disordered" evidence="7">
    <location>
        <begin position="713"/>
        <end position="744"/>
    </location>
</feature>
<dbReference type="Pfam" id="PF00817">
    <property type="entry name" value="IMS"/>
    <property type="match status" value="1"/>
</dbReference>
<dbReference type="PROSITE" id="PS50173">
    <property type="entry name" value="UMUC"/>
    <property type="match status" value="1"/>
</dbReference>
<dbReference type="GO" id="GO:0003684">
    <property type="term" value="F:damaged DNA binding"/>
    <property type="evidence" value="ECO:0007669"/>
    <property type="project" value="InterPro"/>
</dbReference>
<dbReference type="GO" id="GO:0006281">
    <property type="term" value="P:DNA repair"/>
    <property type="evidence" value="ECO:0007669"/>
    <property type="project" value="InterPro"/>
</dbReference>
<dbReference type="Gene3D" id="3.40.1170.60">
    <property type="match status" value="1"/>
</dbReference>
<evidence type="ECO:0000256" key="2">
    <source>
        <dbReference type="ARBA" id="ARBA00004173"/>
    </source>
</evidence>
<evidence type="ECO:0000259" key="8">
    <source>
        <dbReference type="PROSITE" id="PS50173"/>
    </source>
</evidence>
<dbReference type="FunFam" id="3.40.1170.60:FF:000006">
    <property type="entry name" value="DNA polymerase iota"/>
    <property type="match status" value="1"/>
</dbReference>
<dbReference type="InterPro" id="IPR001126">
    <property type="entry name" value="UmuC"/>
</dbReference>
<dbReference type="PANTHER" id="PTHR46404:SF1">
    <property type="entry name" value="DNA POLYMERASE IOTA"/>
    <property type="match status" value="1"/>
</dbReference>
<dbReference type="Proteomes" id="UP000078240">
    <property type="component" value="Unassembled WGS sequence"/>
</dbReference>
<feature type="domain" description="UmuC" evidence="8">
    <location>
        <begin position="17"/>
        <end position="271"/>
    </location>
</feature>
<dbReference type="Pfam" id="PF05277">
    <property type="entry name" value="DUF726"/>
    <property type="match status" value="1"/>
</dbReference>
<dbReference type="SUPFAM" id="SSF56672">
    <property type="entry name" value="DNA/RNA polymerases"/>
    <property type="match status" value="1"/>
</dbReference>
<dbReference type="GO" id="GO:0016020">
    <property type="term" value="C:membrane"/>
    <property type="evidence" value="ECO:0007669"/>
    <property type="project" value="UniProtKB-SubCell"/>
</dbReference>
<accession>A0A179GQB5</accession>
<dbReference type="InterPro" id="IPR043128">
    <property type="entry name" value="Rev_trsase/Diguanyl_cyclase"/>
</dbReference>
<dbReference type="GO" id="GO:0003887">
    <property type="term" value="F:DNA-directed DNA polymerase activity"/>
    <property type="evidence" value="ECO:0007669"/>
    <property type="project" value="TreeGrafter"/>
</dbReference>
<dbReference type="GO" id="GO:0070987">
    <property type="term" value="P:error-free translesion synthesis"/>
    <property type="evidence" value="ECO:0007669"/>
    <property type="project" value="UniProtKB-ARBA"/>
</dbReference>
<keyword evidence="5" id="KW-0496">Mitochondrion</keyword>
<evidence type="ECO:0000256" key="4">
    <source>
        <dbReference type="ARBA" id="ARBA00022989"/>
    </source>
</evidence>
<reference evidence="9 10" key="1">
    <citation type="submission" date="2016-01" db="EMBL/GenBank/DDBJ databases">
        <title>Biosynthesis of antibiotic leucinostatins and their inhibition on Phytophthora in bio-control Purpureocillium lilacinum.</title>
        <authorList>
            <person name="Wang G."/>
            <person name="Liu Z."/>
            <person name="Lin R."/>
            <person name="Li E."/>
            <person name="Mao Z."/>
            <person name="Ling J."/>
            <person name="Yin W."/>
            <person name="Xie B."/>
        </authorList>
    </citation>
    <scope>NUCLEOTIDE SEQUENCE [LARGE SCALE GENOMIC DNA]</scope>
    <source>
        <strain evidence="9">PLBJ-1</strain>
    </source>
</reference>
<keyword evidence="3" id="KW-0812">Transmembrane</keyword>
<dbReference type="Gene3D" id="3.30.70.270">
    <property type="match status" value="1"/>
</dbReference>